<comment type="subcellular location">
    <subcellularLocation>
        <location evidence="1">Mitochondrion</location>
    </subcellularLocation>
</comment>
<organism evidence="4 5">
    <name type="scientific">Clonostachys chloroleuca</name>
    <dbReference type="NCBI Taxonomy" id="1926264"/>
    <lineage>
        <taxon>Eukaryota</taxon>
        <taxon>Fungi</taxon>
        <taxon>Dikarya</taxon>
        <taxon>Ascomycota</taxon>
        <taxon>Pezizomycotina</taxon>
        <taxon>Sordariomycetes</taxon>
        <taxon>Hypocreomycetidae</taxon>
        <taxon>Hypocreales</taxon>
        <taxon>Bionectriaceae</taxon>
        <taxon>Clonostachys</taxon>
    </lineage>
</organism>
<dbReference type="PROSITE" id="PS50878">
    <property type="entry name" value="RT_POL"/>
    <property type="match status" value="1"/>
</dbReference>
<dbReference type="CDD" id="cd01650">
    <property type="entry name" value="RT_nLTR_like"/>
    <property type="match status" value="1"/>
</dbReference>
<evidence type="ECO:0000259" key="3">
    <source>
        <dbReference type="PROSITE" id="PS50878"/>
    </source>
</evidence>
<sequence length="331" mass="37691">MLRKPSKSSYTAPKSWRSVALLSCLSKVLEKIIANKIRDLAVVHKLVPKYQHAAPGRSTTHALQFLVNIIYRGWSFPKLSNMPRFVRRRVISLLGFDITGAYDRIPCERLLEALLKKRTPYWIVLFCWSFLSDRTTNLRFPGHESECYEIDVGIPQGSPLSPILFLLFIAGLLESNEGLANPFGPDVEFYIFGYDDDHYIVAISPDYKTNCDVFRVVSDVIMGWARENDVTFNPAKYIVMHFRAPRTRDLRSIERILRRENAKDCRAHGLKHATAPMLLRPVSYALPEIEGVTPGALVTETRILGVIVDDELTWGPHINTLKSKVYTKLAT</sequence>
<evidence type="ECO:0000256" key="1">
    <source>
        <dbReference type="ARBA" id="ARBA00004173"/>
    </source>
</evidence>
<dbReference type="InterPro" id="IPR043502">
    <property type="entry name" value="DNA/RNA_pol_sf"/>
</dbReference>
<dbReference type="InterPro" id="IPR000477">
    <property type="entry name" value="RT_dom"/>
</dbReference>
<dbReference type="EMBL" id="CABFNP030000511">
    <property type="protein sequence ID" value="CAI6035662.1"/>
    <property type="molecule type" value="Genomic_DNA"/>
</dbReference>
<proteinExistence type="predicted"/>
<protein>
    <recommendedName>
        <fullName evidence="3">Reverse transcriptase domain-containing protein</fullName>
    </recommendedName>
</protein>
<name>A0AA35LRE9_9HYPO</name>
<dbReference type="SUPFAM" id="SSF56672">
    <property type="entry name" value="DNA/RNA polymerases"/>
    <property type="match status" value="1"/>
</dbReference>
<dbReference type="Pfam" id="PF00078">
    <property type="entry name" value="RVT_1"/>
    <property type="match status" value="1"/>
</dbReference>
<evidence type="ECO:0000256" key="2">
    <source>
        <dbReference type="ARBA" id="ARBA00023128"/>
    </source>
</evidence>
<dbReference type="PANTHER" id="PTHR33481">
    <property type="entry name" value="REVERSE TRANSCRIPTASE"/>
    <property type="match status" value="1"/>
</dbReference>
<evidence type="ECO:0000313" key="5">
    <source>
        <dbReference type="Proteomes" id="UP001160390"/>
    </source>
</evidence>
<dbReference type="PANTHER" id="PTHR33481:SF1">
    <property type="entry name" value="ENDONUCLEASE_EXONUCLEASE_PHOSPHATASE DOMAIN-CONTAINING PROTEIN-RELATED"/>
    <property type="match status" value="1"/>
</dbReference>
<comment type="caution">
    <text evidence="4">The sequence shown here is derived from an EMBL/GenBank/DDBJ whole genome shotgun (WGS) entry which is preliminary data.</text>
</comment>
<reference evidence="4" key="1">
    <citation type="submission" date="2023-01" db="EMBL/GenBank/DDBJ databases">
        <authorList>
            <person name="Piombo E."/>
        </authorList>
    </citation>
    <scope>NUCLEOTIDE SEQUENCE</scope>
</reference>
<feature type="domain" description="Reverse transcriptase" evidence="3">
    <location>
        <begin position="1"/>
        <end position="308"/>
    </location>
</feature>
<dbReference type="Proteomes" id="UP001160390">
    <property type="component" value="Unassembled WGS sequence"/>
</dbReference>
<accession>A0AA35LRE9</accession>
<keyword evidence="5" id="KW-1185">Reference proteome</keyword>
<gene>
    <name evidence="4" type="ORF">CCHLO57077_00011085</name>
</gene>
<evidence type="ECO:0000313" key="4">
    <source>
        <dbReference type="EMBL" id="CAI6035662.1"/>
    </source>
</evidence>
<dbReference type="AlphaFoldDB" id="A0AA35LRE9"/>
<dbReference type="GO" id="GO:0005739">
    <property type="term" value="C:mitochondrion"/>
    <property type="evidence" value="ECO:0007669"/>
    <property type="project" value="UniProtKB-SubCell"/>
</dbReference>
<keyword evidence="2" id="KW-0496">Mitochondrion</keyword>